<dbReference type="CDD" id="cd04590">
    <property type="entry name" value="CBS_pair_CorC_HlyC_assoc"/>
    <property type="match status" value="1"/>
</dbReference>
<dbReference type="Proteomes" id="UP000289257">
    <property type="component" value="Unassembled WGS sequence"/>
</dbReference>
<accession>A0A4Q0AH44</accession>
<dbReference type="PANTHER" id="PTHR43099:SF5">
    <property type="entry name" value="HLYC_CORC FAMILY TRANSPORTER"/>
    <property type="match status" value="1"/>
</dbReference>
<dbReference type="InterPro" id="IPR000644">
    <property type="entry name" value="CBS_dom"/>
</dbReference>
<evidence type="ECO:0000313" key="5">
    <source>
        <dbReference type="EMBL" id="RWZ78306.1"/>
    </source>
</evidence>
<dbReference type="EMBL" id="SCKX01000001">
    <property type="protein sequence ID" value="RWZ78306.1"/>
    <property type="molecule type" value="Genomic_DNA"/>
</dbReference>
<dbReference type="AlphaFoldDB" id="A0A4Q0AH44"/>
<keyword evidence="2" id="KW-0129">CBS domain</keyword>
<feature type="transmembrane region" description="Helical" evidence="3">
    <location>
        <begin position="82"/>
        <end position="99"/>
    </location>
</feature>
<keyword evidence="1" id="KW-0677">Repeat</keyword>
<organism evidence="5 6">
    <name type="scientific">Candidatus Microsaccharimonas sossegonensis</name>
    <dbReference type="NCBI Taxonomy" id="2506948"/>
    <lineage>
        <taxon>Bacteria</taxon>
        <taxon>Candidatus Saccharimonadota</taxon>
        <taxon>Candidatus Saccharimonadia</taxon>
        <taxon>Candidatus Saccharimonadales</taxon>
        <taxon>Candidatus Saccharimonadaceae</taxon>
        <taxon>Candidatus Microsaccharimonas</taxon>
    </lineage>
</organism>
<dbReference type="SMART" id="SM00116">
    <property type="entry name" value="CBS"/>
    <property type="match status" value="2"/>
</dbReference>
<dbReference type="Pfam" id="PF00571">
    <property type="entry name" value="CBS"/>
    <property type="match status" value="1"/>
</dbReference>
<protein>
    <submittedName>
        <fullName evidence="5">CBS domain-containing protein</fullName>
    </submittedName>
</protein>
<name>A0A4Q0AH44_9BACT</name>
<dbReference type="InterPro" id="IPR046342">
    <property type="entry name" value="CBS_dom_sf"/>
</dbReference>
<keyword evidence="3" id="KW-1133">Transmembrane helix</keyword>
<dbReference type="Gene3D" id="3.10.580.10">
    <property type="entry name" value="CBS-domain"/>
    <property type="match status" value="1"/>
</dbReference>
<keyword evidence="3" id="KW-0812">Transmembrane</keyword>
<feature type="domain" description="CBS" evidence="4">
    <location>
        <begin position="253"/>
        <end position="311"/>
    </location>
</feature>
<dbReference type="SUPFAM" id="SSF54631">
    <property type="entry name" value="CBS-domain pair"/>
    <property type="match status" value="1"/>
</dbReference>
<sequence length="338" mass="38506">MFAFLLIVTILLFCTLVIVAGLHPTPYLVSQFELQRRSHTSHEAKWQHRRETLLPYVYGAIATKLAVILVGYIVFSILTFGWALGIIIAIAGTLLYPTVAHQGPINRLSQRIYNRYETPYLDIVERLKPFFNVVRAVSIPYVEPYHRFDSRQELQRLIEQSGNVLSDDEKKLVVSGLSFAEHTVESIMTPKSMMKTIKKSEFLGPLVLSEIHELGHSRLPVIAEDIDHVVGVLYSNDLLSLDIKKSVTAEKAMEAKVFYIRHDDTLERALAAFLESRHHLFIVINEMRETVGLLTLEDVIEKLIGRKIVDENDTHENLRVVAEKIAHSNNTPSYHVDV</sequence>
<comment type="caution">
    <text evidence="5">The sequence shown here is derived from an EMBL/GenBank/DDBJ whole genome shotgun (WGS) entry which is preliminary data.</text>
</comment>
<keyword evidence="3" id="KW-0472">Membrane</keyword>
<evidence type="ECO:0000256" key="1">
    <source>
        <dbReference type="ARBA" id="ARBA00022737"/>
    </source>
</evidence>
<evidence type="ECO:0000256" key="2">
    <source>
        <dbReference type="PROSITE-ProRule" id="PRU00703"/>
    </source>
</evidence>
<evidence type="ECO:0000259" key="4">
    <source>
        <dbReference type="PROSITE" id="PS51371"/>
    </source>
</evidence>
<reference evidence="5" key="1">
    <citation type="submission" date="2019-01" db="EMBL/GenBank/DDBJ databases">
        <title>Genomic signatures and co-occurrence patterns of the ultra-small Saccharimodia (Patescibacteria phylum) suggest a symbiotic lifestyle.</title>
        <authorList>
            <person name="Lemos L."/>
            <person name="Medeiros J."/>
            <person name="Andreote F."/>
            <person name="Fernandes G."/>
            <person name="Varani A."/>
            <person name="Oliveira G."/>
            <person name="Pylro V."/>
        </authorList>
    </citation>
    <scope>NUCLEOTIDE SEQUENCE [LARGE SCALE GENOMIC DNA]</scope>
    <source>
        <strain evidence="5">AMD02</strain>
    </source>
</reference>
<dbReference type="InterPro" id="IPR044751">
    <property type="entry name" value="Ion_transp-like_CBS"/>
</dbReference>
<gene>
    <name evidence="5" type="ORF">EOT05_00890</name>
</gene>
<dbReference type="InterPro" id="IPR051676">
    <property type="entry name" value="UPF0053_domain"/>
</dbReference>
<feature type="transmembrane region" description="Helical" evidence="3">
    <location>
        <begin position="55"/>
        <end position="75"/>
    </location>
</feature>
<proteinExistence type="predicted"/>
<evidence type="ECO:0000256" key="3">
    <source>
        <dbReference type="SAM" id="Phobius"/>
    </source>
</evidence>
<dbReference type="PANTHER" id="PTHR43099">
    <property type="entry name" value="UPF0053 PROTEIN YRKA"/>
    <property type="match status" value="1"/>
</dbReference>
<keyword evidence="6" id="KW-1185">Reference proteome</keyword>
<dbReference type="PROSITE" id="PS51371">
    <property type="entry name" value="CBS"/>
    <property type="match status" value="1"/>
</dbReference>
<evidence type="ECO:0000313" key="6">
    <source>
        <dbReference type="Proteomes" id="UP000289257"/>
    </source>
</evidence>